<dbReference type="EMBL" id="JAWCUD010000002">
    <property type="protein sequence ID" value="MDU0201418.1"/>
    <property type="molecule type" value="Genomic_DNA"/>
</dbReference>
<evidence type="ECO:0000313" key="2">
    <source>
        <dbReference type="EMBL" id="MDU0201418.1"/>
    </source>
</evidence>
<name>A0ABU3RAX0_9BACL</name>
<dbReference type="Proteomes" id="UP001260980">
    <property type="component" value="Unassembled WGS sequence"/>
</dbReference>
<comment type="caution">
    <text evidence="2">The sequence shown here is derived from an EMBL/GenBank/DDBJ whole genome shotgun (WGS) entry which is preliminary data.</text>
</comment>
<reference evidence="2 3" key="1">
    <citation type="submission" date="2023-10" db="EMBL/GenBank/DDBJ databases">
        <title>Paenibacillus strain PFR10 Genome sequencing and assembly.</title>
        <authorList>
            <person name="Kim I."/>
        </authorList>
    </citation>
    <scope>NUCLEOTIDE SEQUENCE [LARGE SCALE GENOMIC DNA]</scope>
    <source>
        <strain evidence="2 3">PFR10</strain>
    </source>
</reference>
<proteinExistence type="predicted"/>
<feature type="signal peptide" evidence="1">
    <location>
        <begin position="1"/>
        <end position="25"/>
    </location>
</feature>
<keyword evidence="3" id="KW-1185">Reference proteome</keyword>
<evidence type="ECO:0000313" key="3">
    <source>
        <dbReference type="Proteomes" id="UP001260980"/>
    </source>
</evidence>
<gene>
    <name evidence="2" type="ORF">RQP52_09970</name>
</gene>
<dbReference type="RefSeq" id="WP_315951178.1">
    <property type="nucleotide sequence ID" value="NZ_JAWCUD010000002.1"/>
</dbReference>
<accession>A0ABU3RAX0</accession>
<keyword evidence="1" id="KW-0732">Signal</keyword>
<evidence type="ECO:0000256" key="1">
    <source>
        <dbReference type="SAM" id="SignalP"/>
    </source>
</evidence>
<feature type="chain" id="PRO_5046353981" evidence="1">
    <location>
        <begin position="26"/>
        <end position="90"/>
    </location>
</feature>
<sequence>MKSLKTKVFLLLASSSLMLPSAISAATETVNTPAHTYKNGIIHTLVHGIYVPGNYINVDENTVAAYIPGGVGVIVVDKDAVLPEGSKILK</sequence>
<protein>
    <submittedName>
        <fullName evidence="2">Uncharacterized protein</fullName>
    </submittedName>
</protein>
<organism evidence="2 3">
    <name type="scientific">Paenibacillus violae</name>
    <dbReference type="NCBI Taxonomy" id="3077234"/>
    <lineage>
        <taxon>Bacteria</taxon>
        <taxon>Bacillati</taxon>
        <taxon>Bacillota</taxon>
        <taxon>Bacilli</taxon>
        <taxon>Bacillales</taxon>
        <taxon>Paenibacillaceae</taxon>
        <taxon>Paenibacillus</taxon>
    </lineage>
</organism>